<feature type="region of interest" description="Disordered" evidence="2">
    <location>
        <begin position="496"/>
        <end position="517"/>
    </location>
</feature>
<dbReference type="GO" id="GO:0005874">
    <property type="term" value="C:microtubule"/>
    <property type="evidence" value="ECO:0007669"/>
    <property type="project" value="TreeGrafter"/>
</dbReference>
<evidence type="ECO:0000313" key="4">
    <source>
        <dbReference type="EMBL" id="RNF05562.1"/>
    </source>
</evidence>
<name>A0A422NJB9_TRYRA</name>
<evidence type="ECO:0000259" key="3">
    <source>
        <dbReference type="PROSITE" id="PS50067"/>
    </source>
</evidence>
<keyword evidence="1" id="KW-0505">Motor protein</keyword>
<feature type="binding site" evidence="1">
    <location>
        <begin position="251"/>
        <end position="258"/>
    </location>
    <ligand>
        <name>ATP</name>
        <dbReference type="ChEBI" id="CHEBI:30616"/>
    </ligand>
</feature>
<organism evidence="4 5">
    <name type="scientific">Trypanosoma rangeli</name>
    <dbReference type="NCBI Taxonomy" id="5698"/>
    <lineage>
        <taxon>Eukaryota</taxon>
        <taxon>Discoba</taxon>
        <taxon>Euglenozoa</taxon>
        <taxon>Kinetoplastea</taxon>
        <taxon>Metakinetoplastina</taxon>
        <taxon>Trypanosomatida</taxon>
        <taxon>Trypanosomatidae</taxon>
        <taxon>Trypanosoma</taxon>
        <taxon>Herpetosoma</taxon>
    </lineage>
</organism>
<dbReference type="AlphaFoldDB" id="A0A422NJB9"/>
<dbReference type="GO" id="GO:0005871">
    <property type="term" value="C:kinesin complex"/>
    <property type="evidence" value="ECO:0007669"/>
    <property type="project" value="TreeGrafter"/>
</dbReference>
<sequence length="517" mass="55587">MSVPPYRGGQAKTDTPNTSSLPNAFGHSRVTPPTTPPANILRRSLRLQLGSPASKGTPMSRGSSSGIYDSTQLEAVFGAAGAVAKPRKGTLLLSNSYGTNAAAGTRSQRKLNTPFVAPNTVDSVASEEAAVPTFSELELDKVCVIVRVRPKVSKNMMPPCCRVIRGTGIVEYTAPLRESPALVNTPRSVSSIVSSRQTTAVAASHEGRRTFFTYNAALGESANQNDTMVCVGYKMLRHLQKGYNATILCYGQSGSGKTHSMIGPAGGVPERLQKVEDFGLMPRMLEGLFTLLQEKFPMEPEKEKDSSDLVRNALEEEDEDGDSEGPIGPGWYAEIGALELYQEEMRDLLAECSPSNYSSHAASVVSHSNSATAIRTVPLPTVEDGFLSDAVEPTENIGRSPHPRCISGAAWSRLSRFMRSVPSSARELRICEDPSWGVAVSGLSWHPVSSFDAAMQVLLRATRMRRRGSTSLNERSSRSHFFLFVALQQWGVEEGAGGGRGAGAERRGQNEFASDAG</sequence>
<dbReference type="GO" id="GO:0008017">
    <property type="term" value="F:microtubule binding"/>
    <property type="evidence" value="ECO:0007669"/>
    <property type="project" value="InterPro"/>
</dbReference>
<evidence type="ECO:0000256" key="2">
    <source>
        <dbReference type="SAM" id="MobiDB-lite"/>
    </source>
</evidence>
<keyword evidence="1" id="KW-0547">Nucleotide-binding</keyword>
<dbReference type="GO" id="GO:0016887">
    <property type="term" value="F:ATP hydrolysis activity"/>
    <property type="evidence" value="ECO:0007669"/>
    <property type="project" value="TreeGrafter"/>
</dbReference>
<dbReference type="SUPFAM" id="SSF52540">
    <property type="entry name" value="P-loop containing nucleoside triphosphate hydrolases"/>
    <property type="match status" value="1"/>
</dbReference>
<keyword evidence="1" id="KW-0067">ATP-binding</keyword>
<dbReference type="GeneID" id="40328434"/>
<gene>
    <name evidence="4" type="ORF">TraAM80_04501</name>
</gene>
<dbReference type="OrthoDB" id="3176171at2759"/>
<evidence type="ECO:0000313" key="5">
    <source>
        <dbReference type="Proteomes" id="UP000283634"/>
    </source>
</evidence>
<dbReference type="InterPro" id="IPR027640">
    <property type="entry name" value="Kinesin-like_fam"/>
</dbReference>
<keyword evidence="5" id="KW-1185">Reference proteome</keyword>
<dbReference type="InterPro" id="IPR027417">
    <property type="entry name" value="P-loop_NTPase"/>
</dbReference>
<dbReference type="SMART" id="SM00129">
    <property type="entry name" value="KISc"/>
    <property type="match status" value="1"/>
</dbReference>
<dbReference type="PANTHER" id="PTHR24115:SF1004">
    <property type="entry name" value="KINESIN-LIKE PROTEIN KIF15"/>
    <property type="match status" value="1"/>
</dbReference>
<feature type="region of interest" description="Disordered" evidence="2">
    <location>
        <begin position="1"/>
        <end position="39"/>
    </location>
</feature>
<comment type="caution">
    <text evidence="4">The sequence shown here is derived from an EMBL/GenBank/DDBJ whole genome shotgun (WGS) entry which is preliminary data.</text>
</comment>
<dbReference type="GO" id="GO:0005524">
    <property type="term" value="F:ATP binding"/>
    <property type="evidence" value="ECO:0007669"/>
    <property type="project" value="UniProtKB-UniRule"/>
</dbReference>
<dbReference type="GO" id="GO:0003777">
    <property type="term" value="F:microtubule motor activity"/>
    <property type="evidence" value="ECO:0007669"/>
    <property type="project" value="InterPro"/>
</dbReference>
<dbReference type="VEuPathDB" id="TriTrypDB:TRSC58_03872"/>
<dbReference type="PRINTS" id="PR00380">
    <property type="entry name" value="KINESINHEAVY"/>
</dbReference>
<dbReference type="PANTHER" id="PTHR24115">
    <property type="entry name" value="KINESIN-RELATED"/>
    <property type="match status" value="1"/>
</dbReference>
<proteinExistence type="inferred from homology"/>
<reference evidence="4 5" key="1">
    <citation type="journal article" date="2018" name="BMC Genomics">
        <title>Genomic comparison of Trypanosoma conorhini and Trypanosoma rangeli to Trypanosoma cruzi strains of high and low virulence.</title>
        <authorList>
            <person name="Bradwell K.R."/>
            <person name="Koparde V.N."/>
            <person name="Matveyev A.V."/>
            <person name="Serrano M.G."/>
            <person name="Alves J.M."/>
            <person name="Parikh H."/>
            <person name="Huang B."/>
            <person name="Lee V."/>
            <person name="Espinosa-Alvarez O."/>
            <person name="Ortiz P.A."/>
            <person name="Costa-Martins A.G."/>
            <person name="Teixeira M.M."/>
            <person name="Buck G.A."/>
        </authorList>
    </citation>
    <scope>NUCLEOTIDE SEQUENCE [LARGE SCALE GENOMIC DNA]</scope>
    <source>
        <strain evidence="4 5">AM80</strain>
    </source>
</reference>
<dbReference type="Proteomes" id="UP000283634">
    <property type="component" value="Unassembled WGS sequence"/>
</dbReference>
<feature type="compositionally biased region" description="Polar residues" evidence="2">
    <location>
        <begin position="12"/>
        <end position="22"/>
    </location>
</feature>
<protein>
    <submittedName>
        <fullName evidence="4">Putative kinesin</fullName>
    </submittedName>
</protein>
<accession>A0A422NJB9</accession>
<dbReference type="Gene3D" id="3.40.850.10">
    <property type="entry name" value="Kinesin motor domain"/>
    <property type="match status" value="1"/>
</dbReference>
<dbReference type="InterPro" id="IPR001752">
    <property type="entry name" value="Kinesin_motor_dom"/>
</dbReference>
<dbReference type="GO" id="GO:0007018">
    <property type="term" value="P:microtubule-based movement"/>
    <property type="evidence" value="ECO:0007669"/>
    <property type="project" value="InterPro"/>
</dbReference>
<dbReference type="Pfam" id="PF00225">
    <property type="entry name" value="Kinesin"/>
    <property type="match status" value="2"/>
</dbReference>
<dbReference type="EMBL" id="MKGL01000131">
    <property type="protein sequence ID" value="RNF05562.1"/>
    <property type="molecule type" value="Genomic_DNA"/>
</dbReference>
<dbReference type="InterPro" id="IPR036961">
    <property type="entry name" value="Kinesin_motor_dom_sf"/>
</dbReference>
<evidence type="ECO:0000256" key="1">
    <source>
        <dbReference type="PROSITE-ProRule" id="PRU00283"/>
    </source>
</evidence>
<dbReference type="RefSeq" id="XP_029238756.1">
    <property type="nucleotide sequence ID" value="XM_029381427.1"/>
</dbReference>
<comment type="similarity">
    <text evidence="1">Belongs to the TRAFAC class myosin-kinesin ATPase superfamily. Kinesin family.</text>
</comment>
<dbReference type="PROSITE" id="PS50067">
    <property type="entry name" value="KINESIN_MOTOR_2"/>
    <property type="match status" value="1"/>
</dbReference>
<feature type="domain" description="Kinesin motor" evidence="3">
    <location>
        <begin position="141"/>
        <end position="517"/>
    </location>
</feature>